<keyword evidence="5 11" id="KW-0812">Transmembrane</keyword>
<evidence type="ECO:0000256" key="9">
    <source>
        <dbReference type="ARBA" id="ARBA00023180"/>
    </source>
</evidence>
<evidence type="ECO:0000256" key="8">
    <source>
        <dbReference type="ARBA" id="ARBA00023136"/>
    </source>
</evidence>
<keyword evidence="13" id="KW-1185">Reference proteome</keyword>
<keyword evidence="9" id="KW-0325">Glycoprotein</keyword>
<comment type="pathway">
    <text evidence="2">Protein modification; protein glycosylation.</text>
</comment>
<organism evidence="12 13">
    <name type="scientific">Schistosoma bovis</name>
    <name type="common">Blood fluke</name>
    <dbReference type="NCBI Taxonomy" id="6184"/>
    <lineage>
        <taxon>Eukaryota</taxon>
        <taxon>Metazoa</taxon>
        <taxon>Spiralia</taxon>
        <taxon>Lophotrochozoa</taxon>
        <taxon>Platyhelminthes</taxon>
        <taxon>Trematoda</taxon>
        <taxon>Digenea</taxon>
        <taxon>Strigeidida</taxon>
        <taxon>Schistosomatoidea</taxon>
        <taxon>Schistosomatidae</taxon>
        <taxon>Schistosoma</taxon>
    </lineage>
</organism>
<proteinExistence type="inferred from homology"/>
<dbReference type="AlphaFoldDB" id="A0A430QCE0"/>
<dbReference type="PANTHER" id="PTHR19297:SF191">
    <property type="entry name" value="PROTEIN XYLOSYLTRANSFERASE"/>
    <property type="match status" value="1"/>
</dbReference>
<evidence type="ECO:0000313" key="13">
    <source>
        <dbReference type="Proteomes" id="UP000290809"/>
    </source>
</evidence>
<protein>
    <submittedName>
        <fullName evidence="12">Uncharacterized protein</fullName>
    </submittedName>
</protein>
<feature type="transmembrane region" description="Helical" evidence="11">
    <location>
        <begin position="119"/>
        <end position="141"/>
    </location>
</feature>
<keyword evidence="6" id="KW-0735">Signal-anchor</keyword>
<gene>
    <name evidence="12" type="ORF">DC041_0008893</name>
</gene>
<evidence type="ECO:0000256" key="7">
    <source>
        <dbReference type="ARBA" id="ARBA00022989"/>
    </source>
</evidence>
<comment type="subcellular location">
    <subcellularLocation>
        <location evidence="1">Membrane</location>
        <topology evidence="1">Single-pass type II membrane protein</topology>
    </subcellularLocation>
</comment>
<feature type="non-terminal residue" evidence="12">
    <location>
        <position position="1"/>
    </location>
</feature>
<dbReference type="GO" id="GO:0016020">
    <property type="term" value="C:membrane"/>
    <property type="evidence" value="ECO:0007669"/>
    <property type="project" value="UniProtKB-SubCell"/>
</dbReference>
<reference evidence="12 13" key="1">
    <citation type="journal article" date="2019" name="PLoS Pathog.">
        <title>Genome sequence of the bovine parasite Schistosoma bovis Tanzania.</title>
        <authorList>
            <person name="Oey H."/>
            <person name="Zakrzewski M."/>
            <person name="Gobert G."/>
            <person name="Gravermann K."/>
            <person name="Stoye J."/>
            <person name="Jones M."/>
            <person name="Mcmanus D."/>
            <person name="Krause L."/>
        </authorList>
    </citation>
    <scope>NUCLEOTIDE SEQUENCE [LARGE SCALE GENOMIC DNA]</scope>
    <source>
        <strain evidence="12 13">TAN1997</strain>
    </source>
</reference>
<dbReference type="EMBL" id="QMKO01001997">
    <property type="protein sequence ID" value="RTG85316.1"/>
    <property type="molecule type" value="Genomic_DNA"/>
</dbReference>
<keyword evidence="8 11" id="KW-0472">Membrane</keyword>
<evidence type="ECO:0000256" key="4">
    <source>
        <dbReference type="ARBA" id="ARBA00022679"/>
    </source>
</evidence>
<dbReference type="InterPro" id="IPR003406">
    <property type="entry name" value="Glyco_trans_14"/>
</dbReference>
<evidence type="ECO:0000256" key="1">
    <source>
        <dbReference type="ARBA" id="ARBA00004606"/>
    </source>
</evidence>
<keyword evidence="7 11" id="KW-1133">Transmembrane helix</keyword>
<evidence type="ECO:0000256" key="10">
    <source>
        <dbReference type="ARBA" id="ARBA00038150"/>
    </source>
</evidence>
<accession>A0A430QCE0</accession>
<evidence type="ECO:0000256" key="11">
    <source>
        <dbReference type="SAM" id="Phobius"/>
    </source>
</evidence>
<keyword evidence="3" id="KW-0328">Glycosyltransferase</keyword>
<evidence type="ECO:0000256" key="6">
    <source>
        <dbReference type="ARBA" id="ARBA00022968"/>
    </source>
</evidence>
<comment type="caution">
    <text evidence="12">The sequence shown here is derived from an EMBL/GenBank/DDBJ whole genome shotgun (WGS) entry which is preliminary data.</text>
</comment>
<dbReference type="GO" id="GO:0008375">
    <property type="term" value="F:acetylglucosaminyltransferase activity"/>
    <property type="evidence" value="ECO:0007669"/>
    <property type="project" value="TreeGrafter"/>
</dbReference>
<evidence type="ECO:0000256" key="3">
    <source>
        <dbReference type="ARBA" id="ARBA00022676"/>
    </source>
</evidence>
<dbReference type="Pfam" id="PF02485">
    <property type="entry name" value="Branch"/>
    <property type="match status" value="1"/>
</dbReference>
<dbReference type="STRING" id="6184.A0A430QCE0"/>
<sequence>TSRNLYCIHVDSKSPIEFYDQVLELARCFGLNVMVLNRTESINIQWGYYSLLEAFLVCADKLMKNIDYMWKYLLNLSGQELPLRTNWDLVAALKAINGSNVVEGLGPNFYPWRWPKKNFSFPVSFIVNMILIMIFSIGTQYNNKVNTVMNHALHV</sequence>
<evidence type="ECO:0000256" key="2">
    <source>
        <dbReference type="ARBA" id="ARBA00004922"/>
    </source>
</evidence>
<keyword evidence="4" id="KW-0808">Transferase</keyword>
<dbReference type="Proteomes" id="UP000290809">
    <property type="component" value="Unassembled WGS sequence"/>
</dbReference>
<evidence type="ECO:0000313" key="12">
    <source>
        <dbReference type="EMBL" id="RTG85316.1"/>
    </source>
</evidence>
<comment type="similarity">
    <text evidence="10">Belongs to the glycosyltransferase 14 family.</text>
</comment>
<dbReference type="PANTHER" id="PTHR19297">
    <property type="entry name" value="GLYCOSYLTRANSFERASE 14 FAMILY MEMBER"/>
    <property type="match status" value="1"/>
</dbReference>
<evidence type="ECO:0000256" key="5">
    <source>
        <dbReference type="ARBA" id="ARBA00022692"/>
    </source>
</evidence>
<name>A0A430QCE0_SCHBO</name>